<dbReference type="RefSeq" id="WP_012637153.1">
    <property type="nucleotide sequence ID" value="NC_011901.1"/>
</dbReference>
<dbReference type="Proteomes" id="UP000002383">
    <property type="component" value="Chromosome"/>
</dbReference>
<dbReference type="AlphaFoldDB" id="B8GLR2"/>
<dbReference type="STRING" id="396588.Tgr7_0568"/>
<dbReference type="KEGG" id="tgr:Tgr7_0568"/>
<sequence>MNDKSQSEVWWDRREVPVGEGLRYVIGPLTLQLFRSRNSWRLWTTRVPADETQPSEALVERLTNMPGEEGAERFVFGSSPAHLRLRPMLADRSVVIRARQSVFVPPGEEAILYLSSPVWIALDLGEPARSLREIPVSQLSDTWFGPSTREGELCYAARTHARNHLEQVPRRPHRAVTPVKVRNEASTLLPIEKLNLPVPLLSVYGDADKGLWTEEVHLTRSADSDMAALRVVPGVPVHAPRAERLSGPRTEPGRGGLVRAFTDLFG</sequence>
<evidence type="ECO:0008006" key="3">
    <source>
        <dbReference type="Google" id="ProtNLM"/>
    </source>
</evidence>
<dbReference type="OrthoDB" id="6695259at2"/>
<dbReference type="EMBL" id="CP001339">
    <property type="protein sequence ID" value="ACL71665.1"/>
    <property type="molecule type" value="Genomic_DNA"/>
</dbReference>
<evidence type="ECO:0000313" key="2">
    <source>
        <dbReference type="Proteomes" id="UP000002383"/>
    </source>
</evidence>
<dbReference type="eggNOG" id="COG2430">
    <property type="taxonomic scope" value="Bacteria"/>
</dbReference>
<gene>
    <name evidence="1" type="ordered locus">Tgr7_0568</name>
</gene>
<dbReference type="HOGENOM" id="CLU_053683_0_0_6"/>
<name>B8GLR2_THISH</name>
<reference evidence="1 2" key="1">
    <citation type="journal article" date="2011" name="Stand. Genomic Sci.">
        <title>Complete genome sequence of 'Thioalkalivibrio sulfidophilus' HL-EbGr7.</title>
        <authorList>
            <person name="Muyzer G."/>
            <person name="Sorokin D.Y."/>
            <person name="Mavromatis K."/>
            <person name="Lapidus A."/>
            <person name="Clum A."/>
            <person name="Ivanova N."/>
            <person name="Pati A."/>
            <person name="d'Haeseleer P."/>
            <person name="Woyke T."/>
            <person name="Kyrpides N.C."/>
        </authorList>
    </citation>
    <scope>NUCLEOTIDE SEQUENCE [LARGE SCALE GENOMIC DNA]</scope>
    <source>
        <strain evidence="1 2">HL-EbGR7</strain>
    </source>
</reference>
<evidence type="ECO:0000313" key="1">
    <source>
        <dbReference type="EMBL" id="ACL71665.1"/>
    </source>
</evidence>
<keyword evidence="2" id="KW-1185">Reference proteome</keyword>
<organism evidence="1 2">
    <name type="scientific">Thioalkalivibrio sulfidiphilus (strain HL-EbGR7)</name>
    <dbReference type="NCBI Taxonomy" id="396588"/>
    <lineage>
        <taxon>Bacteria</taxon>
        <taxon>Pseudomonadati</taxon>
        <taxon>Pseudomonadota</taxon>
        <taxon>Gammaproteobacteria</taxon>
        <taxon>Chromatiales</taxon>
        <taxon>Ectothiorhodospiraceae</taxon>
        <taxon>Thioalkalivibrio</taxon>
    </lineage>
</organism>
<proteinExistence type="predicted"/>
<accession>B8GLR2</accession>
<protein>
    <recommendedName>
        <fullName evidence="3">DUF432 domain-containing protein</fullName>
    </recommendedName>
</protein>